<sequence>MEVFAYDSPAEIFSSDGRVTRKRAVTNRRFARSAEAIRFAIEQLPQPMQPGTVMEVDGGRIQITQIRALYDSQRYPLSRRDPQHIAAGRPTGKRGYGRPQKKLLLRAVVPEMEDSDARFP</sequence>
<name>X0VMM0_9ZZZZ</name>
<dbReference type="AlphaFoldDB" id="X0VMM0"/>
<protein>
    <submittedName>
        <fullName evidence="1">Uncharacterized protein</fullName>
    </submittedName>
</protein>
<reference evidence="1" key="1">
    <citation type="journal article" date="2014" name="Front. Microbiol.">
        <title>High frequency of phylogenetically diverse reductive dehalogenase-homologous genes in deep subseafloor sedimentary metagenomes.</title>
        <authorList>
            <person name="Kawai M."/>
            <person name="Futagami T."/>
            <person name="Toyoda A."/>
            <person name="Takaki Y."/>
            <person name="Nishi S."/>
            <person name="Hori S."/>
            <person name="Arai W."/>
            <person name="Tsubouchi T."/>
            <person name="Morono Y."/>
            <person name="Uchiyama I."/>
            <person name="Ito T."/>
            <person name="Fujiyama A."/>
            <person name="Inagaki F."/>
            <person name="Takami H."/>
        </authorList>
    </citation>
    <scope>NUCLEOTIDE SEQUENCE</scope>
    <source>
        <strain evidence="1">Expedition CK06-06</strain>
    </source>
</reference>
<organism evidence="1">
    <name type="scientific">marine sediment metagenome</name>
    <dbReference type="NCBI Taxonomy" id="412755"/>
    <lineage>
        <taxon>unclassified sequences</taxon>
        <taxon>metagenomes</taxon>
        <taxon>ecological metagenomes</taxon>
    </lineage>
</organism>
<comment type="caution">
    <text evidence="1">The sequence shown here is derived from an EMBL/GenBank/DDBJ whole genome shotgun (WGS) entry which is preliminary data.</text>
</comment>
<dbReference type="EMBL" id="BARS01022591">
    <property type="protein sequence ID" value="GAG01806.1"/>
    <property type="molecule type" value="Genomic_DNA"/>
</dbReference>
<evidence type="ECO:0000313" key="1">
    <source>
        <dbReference type="EMBL" id="GAG01806.1"/>
    </source>
</evidence>
<accession>X0VMM0</accession>
<proteinExistence type="predicted"/>
<gene>
    <name evidence="1" type="ORF">S01H1_36099</name>
</gene>